<dbReference type="AlphaFoldDB" id="A0A645IYN7"/>
<comment type="caution">
    <text evidence="1">The sequence shown here is derived from an EMBL/GenBank/DDBJ whole genome shotgun (WGS) entry which is preliminary data.</text>
</comment>
<proteinExistence type="predicted"/>
<evidence type="ECO:0000313" key="1">
    <source>
        <dbReference type="EMBL" id="MPN56528.1"/>
    </source>
</evidence>
<name>A0A645IYN7_9ZZZZ</name>
<accession>A0A645IYN7</accession>
<reference evidence="1" key="1">
    <citation type="submission" date="2019-08" db="EMBL/GenBank/DDBJ databases">
        <authorList>
            <person name="Kucharzyk K."/>
            <person name="Murdoch R.W."/>
            <person name="Higgins S."/>
            <person name="Loffler F."/>
        </authorList>
    </citation>
    <scope>NUCLEOTIDE SEQUENCE</scope>
</reference>
<protein>
    <submittedName>
        <fullName evidence="1">Uncharacterized protein</fullName>
    </submittedName>
</protein>
<sequence length="142" mass="16370">MCGENPRLFRVQPVDPPFDGDFAVGGEAVAAMQHVQNRRHLLPRQVARRSAAEVDRVDRKPPGLFRPAFQFALQQPEVLFDLARPGRSEIERAERAAAPAERDVDIKRSRRKRIRHQCLAPRFRRILHRFGEEPHHAARGRC</sequence>
<organism evidence="1">
    <name type="scientific">bioreactor metagenome</name>
    <dbReference type="NCBI Taxonomy" id="1076179"/>
    <lineage>
        <taxon>unclassified sequences</taxon>
        <taxon>metagenomes</taxon>
        <taxon>ecological metagenomes</taxon>
    </lineage>
</organism>
<gene>
    <name evidence="1" type="ORF">SDC9_204218</name>
</gene>
<dbReference type="EMBL" id="VSSQ01126964">
    <property type="protein sequence ID" value="MPN56528.1"/>
    <property type="molecule type" value="Genomic_DNA"/>
</dbReference>